<dbReference type="PANTHER" id="PTHR11693">
    <property type="entry name" value="ATP SYNTHASE GAMMA CHAIN"/>
    <property type="match status" value="1"/>
</dbReference>
<name>A0ABT3H6B0_9HYPH</name>
<evidence type="ECO:0000256" key="9">
    <source>
        <dbReference type="ARBA" id="ARBA00023310"/>
    </source>
</evidence>
<evidence type="ECO:0000256" key="2">
    <source>
        <dbReference type="ARBA" id="ARBA00004170"/>
    </source>
</evidence>
<dbReference type="PRINTS" id="PR00126">
    <property type="entry name" value="ATPASEGAMMA"/>
</dbReference>
<dbReference type="InterPro" id="IPR035968">
    <property type="entry name" value="ATP_synth_F1_ATPase_gsu"/>
</dbReference>
<comment type="similarity">
    <text evidence="3">Belongs to the ATPase gamma chain family.</text>
</comment>
<dbReference type="InterPro" id="IPR023632">
    <property type="entry name" value="ATP_synth_F1_gsu_CS"/>
</dbReference>
<keyword evidence="8" id="KW-0139">CF(1)</keyword>
<dbReference type="PANTHER" id="PTHR11693:SF22">
    <property type="entry name" value="ATP SYNTHASE SUBUNIT GAMMA, MITOCHONDRIAL"/>
    <property type="match status" value="1"/>
</dbReference>
<gene>
    <name evidence="10" type="ORF">M2319_000230</name>
</gene>
<accession>A0ABT3H6B0</accession>
<sequence>MTGRLSEVDERIGSVRQLKAVITAMRGIAAARAQEAKAHLAGIRAYAETVGGAIGDALALMPDVDGHVSGDAAAGRRLVIALSSEQGFVGTFNERVLDAAAKHLKGTEAAELFLVGDRGLMAASERDLDVSWSAPMAAHVDETQGLANRLADAVLKRLSAGVTAVTVVHAVPADGGGAVALVDRSLVPLDFDRFPVRARGIPPLVTQDPQTLIAQLADEYLFAELSEAIMLSFAAENEARMRAMIAARHNVDERLDDLTGLYRRLRQDEITDEIIELASGAAAGADAR</sequence>
<dbReference type="Proteomes" id="UP001209755">
    <property type="component" value="Unassembled WGS sequence"/>
</dbReference>
<keyword evidence="6" id="KW-0406">Ion transport</keyword>
<evidence type="ECO:0000313" key="11">
    <source>
        <dbReference type="Proteomes" id="UP001209755"/>
    </source>
</evidence>
<evidence type="ECO:0000256" key="8">
    <source>
        <dbReference type="ARBA" id="ARBA00023196"/>
    </source>
</evidence>
<evidence type="ECO:0000256" key="6">
    <source>
        <dbReference type="ARBA" id="ARBA00023065"/>
    </source>
</evidence>
<dbReference type="RefSeq" id="WP_264599593.1">
    <property type="nucleotide sequence ID" value="NZ_JAOQNS010000001.1"/>
</dbReference>
<keyword evidence="7" id="KW-0472">Membrane</keyword>
<evidence type="ECO:0000313" key="10">
    <source>
        <dbReference type="EMBL" id="MCW2305914.1"/>
    </source>
</evidence>
<dbReference type="Gene3D" id="3.40.1380.10">
    <property type="match status" value="1"/>
</dbReference>
<dbReference type="EMBL" id="JAOQNS010000001">
    <property type="protein sequence ID" value="MCW2305914.1"/>
    <property type="molecule type" value="Genomic_DNA"/>
</dbReference>
<reference evidence="11" key="1">
    <citation type="submission" date="2023-07" db="EMBL/GenBank/DDBJ databases">
        <title>Genome sequencing of Purple Non-Sulfur Bacteria from various extreme environments.</title>
        <authorList>
            <person name="Mayer M."/>
        </authorList>
    </citation>
    <scope>NUCLEOTIDE SEQUENCE [LARGE SCALE GENOMIC DNA]</scope>
    <source>
        <strain evidence="11">DSM 17935</strain>
    </source>
</reference>
<keyword evidence="11" id="KW-1185">Reference proteome</keyword>
<evidence type="ECO:0000256" key="4">
    <source>
        <dbReference type="ARBA" id="ARBA00022448"/>
    </source>
</evidence>
<keyword evidence="4" id="KW-0813">Transport</keyword>
<evidence type="ECO:0000256" key="5">
    <source>
        <dbReference type="ARBA" id="ARBA00022781"/>
    </source>
</evidence>
<comment type="subcellular location">
    <subcellularLocation>
        <location evidence="2">Membrane</location>
        <topology evidence="2">Peripheral membrane protein</topology>
    </subcellularLocation>
</comment>
<keyword evidence="9" id="KW-0066">ATP synthesis</keyword>
<proteinExistence type="inferred from homology"/>
<evidence type="ECO:0000256" key="7">
    <source>
        <dbReference type="ARBA" id="ARBA00023136"/>
    </source>
</evidence>
<organism evidence="10 11">
    <name type="scientific">Rhodobium gokarnense</name>
    <dbReference type="NCBI Taxonomy" id="364296"/>
    <lineage>
        <taxon>Bacteria</taxon>
        <taxon>Pseudomonadati</taxon>
        <taxon>Pseudomonadota</taxon>
        <taxon>Alphaproteobacteria</taxon>
        <taxon>Hyphomicrobiales</taxon>
        <taxon>Rhodobiaceae</taxon>
        <taxon>Rhodobium</taxon>
    </lineage>
</organism>
<keyword evidence="5" id="KW-0375">Hydrogen ion transport</keyword>
<dbReference type="Pfam" id="PF00231">
    <property type="entry name" value="ATP-synt"/>
    <property type="match status" value="1"/>
</dbReference>
<evidence type="ECO:0000256" key="1">
    <source>
        <dbReference type="ARBA" id="ARBA00003456"/>
    </source>
</evidence>
<protein>
    <submittedName>
        <fullName evidence="10">F-type H+-transporting ATPase subunit gamma</fullName>
    </submittedName>
</protein>
<comment type="function">
    <text evidence="1">Produces ATP from ADP in the presence of a proton gradient across the membrane. The gamma chain is believed to be important in regulating ATPase activity and the flow of protons through the CF(0) complex.</text>
</comment>
<dbReference type="InterPro" id="IPR000131">
    <property type="entry name" value="ATP_synth_F1_gsu"/>
</dbReference>
<comment type="caution">
    <text evidence="10">The sequence shown here is derived from an EMBL/GenBank/DDBJ whole genome shotgun (WGS) entry which is preliminary data.</text>
</comment>
<dbReference type="PROSITE" id="PS00153">
    <property type="entry name" value="ATPASE_GAMMA"/>
    <property type="match status" value="1"/>
</dbReference>
<dbReference type="SUPFAM" id="SSF52943">
    <property type="entry name" value="ATP synthase (F1-ATPase), gamma subunit"/>
    <property type="match status" value="1"/>
</dbReference>
<evidence type="ECO:0000256" key="3">
    <source>
        <dbReference type="ARBA" id="ARBA00007681"/>
    </source>
</evidence>
<dbReference type="Gene3D" id="1.10.287.80">
    <property type="entry name" value="ATP synthase, gamma subunit, helix hairpin domain"/>
    <property type="match status" value="1"/>
</dbReference>